<accession>A0A075GCG7</accession>
<dbReference type="Gene3D" id="3.30.2020.30">
    <property type="match status" value="1"/>
</dbReference>
<evidence type="ECO:0000256" key="2">
    <source>
        <dbReference type="ARBA" id="ARBA00023004"/>
    </source>
</evidence>
<evidence type="ECO:0000259" key="3">
    <source>
        <dbReference type="Pfam" id="PF06155"/>
    </source>
</evidence>
<feature type="domain" description="Gamma-butyrobetaine hydroxylase-like N-terminal" evidence="3">
    <location>
        <begin position="10"/>
        <end position="98"/>
    </location>
</feature>
<evidence type="ECO:0000313" key="4">
    <source>
        <dbReference type="EMBL" id="AIE99352.1"/>
    </source>
</evidence>
<protein>
    <recommendedName>
        <fullName evidence="3">Gamma-butyrobetaine hydroxylase-like N-terminal domain-containing protein</fullName>
    </recommendedName>
</protein>
<keyword evidence="2" id="KW-0408">Iron</keyword>
<reference evidence="4" key="1">
    <citation type="journal article" date="2014" name="Genome Biol. Evol.">
        <title>Pangenome evidence for extensive interdomain horizontal transfer affecting lineage core and shell genes in uncultured planktonic thaumarchaeota and euryarchaeota.</title>
        <authorList>
            <person name="Deschamps P."/>
            <person name="Zivanovic Y."/>
            <person name="Moreira D."/>
            <person name="Rodriguez-Valera F."/>
            <person name="Lopez-Garcia P."/>
        </authorList>
    </citation>
    <scope>NUCLEOTIDE SEQUENCE</scope>
</reference>
<keyword evidence="1" id="KW-0479">Metal-binding</keyword>
<dbReference type="InterPro" id="IPR010376">
    <property type="entry name" value="GBBH-like_N"/>
</dbReference>
<organism evidence="4">
    <name type="scientific">uncultured marine group II/III euryarchaeote KM3_109_G01</name>
    <dbReference type="NCBI Taxonomy" id="1457850"/>
    <lineage>
        <taxon>Archaea</taxon>
        <taxon>Methanobacteriati</taxon>
        <taxon>Methanobacteriota</taxon>
        <taxon>environmental samples</taxon>
    </lineage>
</organism>
<name>A0A075GCG7_9EURY</name>
<dbReference type="Pfam" id="PF06155">
    <property type="entry name" value="GBBH-like_N"/>
    <property type="match status" value="1"/>
</dbReference>
<evidence type="ECO:0000256" key="1">
    <source>
        <dbReference type="ARBA" id="ARBA00022723"/>
    </source>
</evidence>
<dbReference type="EMBL" id="KF900561">
    <property type="protein sequence ID" value="AIE99352.1"/>
    <property type="molecule type" value="Genomic_DNA"/>
</dbReference>
<dbReference type="GO" id="GO:0046872">
    <property type="term" value="F:metal ion binding"/>
    <property type="evidence" value="ECO:0007669"/>
    <property type="project" value="UniProtKB-KW"/>
</dbReference>
<proteinExistence type="predicted"/>
<sequence>MATKEHQLTRLERLDNRMQLTWADGVEQAVLYSEVRYWCPCASCSISRNEPDQAAELRDVVESLPAEKPTVTPVGGYAVQFEWVRGCSAGIHRFERLRRLGDGEDPDSGKPYVHGAW</sequence>
<dbReference type="InterPro" id="IPR038492">
    <property type="entry name" value="GBBH-like_N_sf"/>
</dbReference>
<dbReference type="AlphaFoldDB" id="A0A075GCG7"/>